<accession>A0ABD2AII4</accession>
<dbReference type="AlphaFoldDB" id="A0ABD2AII4"/>
<sequence>MARINRFKLGRPATVEGLIAIGIPYTGCFTMKSSTLLPQRPVACSAGIRASTNQKQGLILKRKISPLPACTRTPCATIPPDIAGLRATGGGITFKSDLAEGSHRTALITTTLLTLHEIRTNQIVQETNTDRVCSYRNFIGIVLKLSTTSRWRLVRPAAAIQVSRAARSRILRRRVYTHTRTQSRSFFREATLVLSTPARPQFSFHWVCSIPSSRSPPPRPPSPSPSPP</sequence>
<organism evidence="1 2">
    <name type="scientific">Vespula squamosa</name>
    <name type="common">Southern yellow jacket</name>
    <name type="synonym">Wasp</name>
    <dbReference type="NCBI Taxonomy" id="30214"/>
    <lineage>
        <taxon>Eukaryota</taxon>
        <taxon>Metazoa</taxon>
        <taxon>Ecdysozoa</taxon>
        <taxon>Arthropoda</taxon>
        <taxon>Hexapoda</taxon>
        <taxon>Insecta</taxon>
        <taxon>Pterygota</taxon>
        <taxon>Neoptera</taxon>
        <taxon>Endopterygota</taxon>
        <taxon>Hymenoptera</taxon>
        <taxon>Apocrita</taxon>
        <taxon>Aculeata</taxon>
        <taxon>Vespoidea</taxon>
        <taxon>Vespidae</taxon>
        <taxon>Vespinae</taxon>
        <taxon>Vespula</taxon>
    </lineage>
</organism>
<evidence type="ECO:0000313" key="1">
    <source>
        <dbReference type="EMBL" id="KAL2719465.1"/>
    </source>
</evidence>
<dbReference type="Proteomes" id="UP001607302">
    <property type="component" value="Unassembled WGS sequence"/>
</dbReference>
<reference evidence="1 2" key="1">
    <citation type="journal article" date="2024" name="Ann. Entomol. Soc. Am.">
        <title>Genomic analyses of the southern and eastern yellowjacket wasps (Hymenoptera: Vespidae) reveal evolutionary signatures of social life.</title>
        <authorList>
            <person name="Catto M.A."/>
            <person name="Caine P.B."/>
            <person name="Orr S.E."/>
            <person name="Hunt B.G."/>
            <person name="Goodisman M.A.D."/>
        </authorList>
    </citation>
    <scope>NUCLEOTIDE SEQUENCE [LARGE SCALE GENOMIC DNA]</scope>
    <source>
        <strain evidence="1">233</strain>
        <tissue evidence="1">Head and thorax</tissue>
    </source>
</reference>
<name>A0ABD2AII4_VESSQ</name>
<dbReference type="EMBL" id="JAUDFV010000149">
    <property type="protein sequence ID" value="KAL2719465.1"/>
    <property type="molecule type" value="Genomic_DNA"/>
</dbReference>
<keyword evidence="2" id="KW-1185">Reference proteome</keyword>
<comment type="caution">
    <text evidence="1">The sequence shown here is derived from an EMBL/GenBank/DDBJ whole genome shotgun (WGS) entry which is preliminary data.</text>
</comment>
<gene>
    <name evidence="1" type="ORF">V1478_010927</name>
</gene>
<evidence type="ECO:0000313" key="2">
    <source>
        <dbReference type="Proteomes" id="UP001607302"/>
    </source>
</evidence>
<proteinExistence type="predicted"/>
<protein>
    <submittedName>
        <fullName evidence="1">Uncharacterized protein</fullName>
    </submittedName>
</protein>